<organism evidence="2 3">
    <name type="scientific">Podarcis lilfordi</name>
    <name type="common">Lilford's wall lizard</name>
    <dbReference type="NCBI Taxonomy" id="74358"/>
    <lineage>
        <taxon>Eukaryota</taxon>
        <taxon>Metazoa</taxon>
        <taxon>Chordata</taxon>
        <taxon>Craniata</taxon>
        <taxon>Vertebrata</taxon>
        <taxon>Euteleostomi</taxon>
        <taxon>Lepidosauria</taxon>
        <taxon>Squamata</taxon>
        <taxon>Bifurcata</taxon>
        <taxon>Unidentata</taxon>
        <taxon>Episquamata</taxon>
        <taxon>Laterata</taxon>
        <taxon>Lacertibaenia</taxon>
        <taxon>Lacertidae</taxon>
        <taxon>Podarcis</taxon>
    </lineage>
</organism>
<name>A0AA35PB24_9SAUR</name>
<dbReference type="Proteomes" id="UP001178461">
    <property type="component" value="Chromosome 8"/>
</dbReference>
<dbReference type="AlphaFoldDB" id="A0AA35PB24"/>
<evidence type="ECO:0000313" key="2">
    <source>
        <dbReference type="EMBL" id="CAI5782381.1"/>
    </source>
</evidence>
<keyword evidence="3" id="KW-1185">Reference proteome</keyword>
<accession>A0AA35PB24</accession>
<evidence type="ECO:0000256" key="1">
    <source>
        <dbReference type="SAM" id="MobiDB-lite"/>
    </source>
</evidence>
<feature type="compositionally biased region" description="Basic residues" evidence="1">
    <location>
        <begin position="1"/>
        <end position="11"/>
    </location>
</feature>
<evidence type="ECO:0000313" key="3">
    <source>
        <dbReference type="Proteomes" id="UP001178461"/>
    </source>
</evidence>
<feature type="region of interest" description="Disordered" evidence="1">
    <location>
        <begin position="1"/>
        <end position="20"/>
    </location>
</feature>
<proteinExistence type="predicted"/>
<protein>
    <submittedName>
        <fullName evidence="2">Uncharacterized protein</fullName>
    </submittedName>
</protein>
<gene>
    <name evidence="2" type="ORF">PODLI_1B020421</name>
</gene>
<dbReference type="EMBL" id="OX395133">
    <property type="protein sequence ID" value="CAI5782381.1"/>
    <property type="molecule type" value="Genomic_DNA"/>
</dbReference>
<reference evidence="2" key="1">
    <citation type="submission" date="2022-12" db="EMBL/GenBank/DDBJ databases">
        <authorList>
            <person name="Alioto T."/>
            <person name="Alioto T."/>
            <person name="Gomez Garrido J."/>
        </authorList>
    </citation>
    <scope>NUCLEOTIDE SEQUENCE</scope>
</reference>
<sequence>MTGVRAGRRSARMVPDPGLRSDIRCMREGRPGGSCCRHPRETDEAYGENEGERNTELLWRHLFVGFYPCPANHYFQLWNRLLMMKRWQHK</sequence>